<feature type="domain" description="RRM" evidence="4">
    <location>
        <begin position="409"/>
        <end position="483"/>
    </location>
</feature>
<dbReference type="Gene3D" id="4.10.640.40">
    <property type="entry name" value="Cytoplasmic polyadenylation element-binding protein, ZZ domain"/>
    <property type="match status" value="1"/>
</dbReference>
<evidence type="ECO:0000256" key="3">
    <source>
        <dbReference type="SAM" id="MobiDB-lite"/>
    </source>
</evidence>
<dbReference type="InParanoid" id="A0A1V9X8N1"/>
<dbReference type="GO" id="GO:0005634">
    <property type="term" value="C:nucleus"/>
    <property type="evidence" value="ECO:0007669"/>
    <property type="project" value="TreeGrafter"/>
</dbReference>
<dbReference type="GO" id="GO:0003730">
    <property type="term" value="F:mRNA 3'-UTR binding"/>
    <property type="evidence" value="ECO:0007669"/>
    <property type="project" value="InterPro"/>
</dbReference>
<name>A0A1V9X8N1_9ACAR</name>
<gene>
    <name evidence="5" type="ORF">BIW11_12122</name>
</gene>
<evidence type="ECO:0000256" key="2">
    <source>
        <dbReference type="PROSITE-ProRule" id="PRU00176"/>
    </source>
</evidence>
<dbReference type="GO" id="GO:0000900">
    <property type="term" value="F:mRNA regulatory element binding translation repressor activity"/>
    <property type="evidence" value="ECO:0007669"/>
    <property type="project" value="TreeGrafter"/>
</dbReference>
<dbReference type="GO" id="GO:2000766">
    <property type="term" value="P:negative regulation of cytoplasmic translation"/>
    <property type="evidence" value="ECO:0007669"/>
    <property type="project" value="TreeGrafter"/>
</dbReference>
<dbReference type="SUPFAM" id="SSF54928">
    <property type="entry name" value="RNA-binding domain, RBD"/>
    <property type="match status" value="1"/>
</dbReference>
<comment type="caution">
    <text evidence="5">The sequence shown here is derived from an EMBL/GenBank/DDBJ whole genome shotgun (WGS) entry which is preliminary data.</text>
</comment>
<dbReference type="CDD" id="cd19757">
    <property type="entry name" value="Bbox1"/>
    <property type="match status" value="1"/>
</dbReference>
<dbReference type="GO" id="GO:0043022">
    <property type="term" value="F:ribosome binding"/>
    <property type="evidence" value="ECO:0007669"/>
    <property type="project" value="TreeGrafter"/>
</dbReference>
<accession>A0A1V9X8N1</accession>
<dbReference type="InterPro" id="IPR000504">
    <property type="entry name" value="RRM_dom"/>
</dbReference>
<feature type="region of interest" description="Disordered" evidence="3">
    <location>
        <begin position="1"/>
        <end position="71"/>
    </location>
</feature>
<dbReference type="GO" id="GO:0008135">
    <property type="term" value="F:translation factor activity, RNA binding"/>
    <property type="evidence" value="ECO:0007669"/>
    <property type="project" value="TreeGrafter"/>
</dbReference>
<evidence type="ECO:0000256" key="1">
    <source>
        <dbReference type="ARBA" id="ARBA00022884"/>
    </source>
</evidence>
<dbReference type="InterPro" id="IPR035979">
    <property type="entry name" value="RBD_domain_sf"/>
</dbReference>
<dbReference type="PANTHER" id="PTHR12566:SF9">
    <property type="entry name" value="CYTOPLASMIC POLYADENYLATION ELEMENT-BINDING PROTEIN 1"/>
    <property type="match status" value="1"/>
</dbReference>
<evidence type="ECO:0000259" key="4">
    <source>
        <dbReference type="PROSITE" id="PS50102"/>
    </source>
</evidence>
<dbReference type="Gene3D" id="3.30.70.330">
    <property type="match status" value="2"/>
</dbReference>
<dbReference type="PANTHER" id="PTHR12566">
    <property type="entry name" value="CYTOPLASMIC POLYADENYLATION ELEMENT BINDING PROTEIN CPEB"/>
    <property type="match status" value="1"/>
</dbReference>
<dbReference type="GO" id="GO:0005737">
    <property type="term" value="C:cytoplasm"/>
    <property type="evidence" value="ECO:0007669"/>
    <property type="project" value="TreeGrafter"/>
</dbReference>
<dbReference type="GO" id="GO:0045202">
    <property type="term" value="C:synapse"/>
    <property type="evidence" value="ECO:0007669"/>
    <property type="project" value="TreeGrafter"/>
</dbReference>
<organism evidence="5 6">
    <name type="scientific">Tropilaelaps mercedesae</name>
    <dbReference type="NCBI Taxonomy" id="418985"/>
    <lineage>
        <taxon>Eukaryota</taxon>
        <taxon>Metazoa</taxon>
        <taxon>Ecdysozoa</taxon>
        <taxon>Arthropoda</taxon>
        <taxon>Chelicerata</taxon>
        <taxon>Arachnida</taxon>
        <taxon>Acari</taxon>
        <taxon>Parasitiformes</taxon>
        <taxon>Mesostigmata</taxon>
        <taxon>Gamasina</taxon>
        <taxon>Dermanyssoidea</taxon>
        <taxon>Laelapidae</taxon>
        <taxon>Tropilaelaps</taxon>
    </lineage>
</organism>
<dbReference type="InterPro" id="IPR012677">
    <property type="entry name" value="Nucleotide-bd_a/b_plait_sf"/>
</dbReference>
<reference evidence="5 6" key="1">
    <citation type="journal article" date="2017" name="Gigascience">
        <title>Draft genome of the honey bee ectoparasitic mite, Tropilaelaps mercedesae, is shaped by the parasitic life history.</title>
        <authorList>
            <person name="Dong X."/>
            <person name="Armstrong S.D."/>
            <person name="Xia D."/>
            <person name="Makepeace B.L."/>
            <person name="Darby A.C."/>
            <person name="Kadowaki T."/>
        </authorList>
    </citation>
    <scope>NUCLEOTIDE SEQUENCE [LARGE SCALE GENOMIC DNA]</scope>
    <source>
        <strain evidence="5">Wuxi-XJTLU</strain>
    </source>
</reference>
<keyword evidence="1 2" id="KW-0694">RNA-binding</keyword>
<evidence type="ECO:0000313" key="5">
    <source>
        <dbReference type="EMBL" id="OQR69662.1"/>
    </source>
</evidence>
<dbReference type="Pfam" id="PF16366">
    <property type="entry name" value="CEBP_ZZ"/>
    <property type="match status" value="1"/>
</dbReference>
<dbReference type="InterPro" id="IPR038446">
    <property type="entry name" value="CEBP_ZZ_sf"/>
</dbReference>
<dbReference type="OrthoDB" id="6514651at2759"/>
<dbReference type="STRING" id="418985.A0A1V9X8N1"/>
<evidence type="ECO:0000313" key="6">
    <source>
        <dbReference type="Proteomes" id="UP000192247"/>
    </source>
</evidence>
<dbReference type="GO" id="GO:0043005">
    <property type="term" value="C:neuron projection"/>
    <property type="evidence" value="ECO:0007669"/>
    <property type="project" value="TreeGrafter"/>
</dbReference>
<dbReference type="PROSITE" id="PS50102">
    <property type="entry name" value="RRM"/>
    <property type="match status" value="1"/>
</dbReference>
<dbReference type="InterPro" id="IPR032296">
    <property type="entry name" value="CEBP_ZZ"/>
</dbReference>
<dbReference type="AlphaFoldDB" id="A0A1V9X8N1"/>
<proteinExistence type="predicted"/>
<protein>
    <submittedName>
        <fullName evidence="5">Cytoplasmic polyadenylation element-binding protein 1-like</fullName>
    </submittedName>
</protein>
<feature type="compositionally biased region" description="Low complexity" evidence="3">
    <location>
        <begin position="1"/>
        <end position="10"/>
    </location>
</feature>
<sequence length="651" mass="73583">MESEDTSSTNSRDDSSLDNEAIQSVRQKLRSRQQQQRLRLSEPGVLQRPDSGQSAPRTPAAWPPFGSNSSAAASRVGARSLVPPFFNTKSRVHHGRLLPQRQESSPPIEESRSQDPGLSRESQHLPTSTPTPTAQYEPPLGSYQRYALPGAMRRYDEGFEWPMRPQAGYFPQISAEALYRQNLARDLAAFSEYLARTPLSQGKEHRIETSARLYAPTRATASGWSQVQQPPSQPMTMPNTESEIRRFMEMASYVPIPATLRRPDISTETVRSSTLTPPPMTGTRPAEAASGWAASAEVGEPSHLSSGVGAPGLGATIWSPTDEYGRNTWAGSYTAPAPEAHFGLIEELVSKNNLLRLQEAAREQENFGRTPASRLKSRGLADLAHHRSIWREMGVELRKRQYEDAVYSTKVFVGNLPFDMSLKKLESAFRSMGVNRVHKLPHRGHAHINFQNSQRVAEFLTKCKANETRGWYEFKLEEHNLRVIPWALEEIEYGEYKPEIKYNIFVGALHGETTAEQLAYILDRAFGDTRFSLQQGTQPNSLNYVPKSIQYIRINTDKYKYPNGSARVQFATCEAFLRAINTRFLLIDTEHYEEKIQLEPYITEDAICVKCGVSPAITFCRKPTCFRFFCYKCFHNHRAPEDYTHEPVTRS</sequence>
<feature type="region of interest" description="Disordered" evidence="3">
    <location>
        <begin position="91"/>
        <end position="141"/>
    </location>
</feature>
<dbReference type="InterPro" id="IPR034819">
    <property type="entry name" value="CPEB"/>
</dbReference>
<keyword evidence="6" id="KW-1185">Reference proteome</keyword>
<feature type="compositionally biased region" description="Polar residues" evidence="3">
    <location>
        <begin position="124"/>
        <end position="134"/>
    </location>
</feature>
<dbReference type="Proteomes" id="UP000192247">
    <property type="component" value="Unassembled WGS sequence"/>
</dbReference>
<dbReference type="EMBL" id="MNPL01020209">
    <property type="protein sequence ID" value="OQR69662.1"/>
    <property type="molecule type" value="Genomic_DNA"/>
</dbReference>